<evidence type="ECO:0000313" key="3">
    <source>
        <dbReference type="Proteomes" id="UP001500729"/>
    </source>
</evidence>
<evidence type="ECO:0000256" key="1">
    <source>
        <dbReference type="SAM" id="MobiDB-lite"/>
    </source>
</evidence>
<proteinExistence type="predicted"/>
<dbReference type="Gene3D" id="3.40.50.720">
    <property type="entry name" value="NAD(P)-binding Rossmann-like Domain"/>
    <property type="match status" value="1"/>
</dbReference>
<comment type="caution">
    <text evidence="2">The sequence shown here is derived from an EMBL/GenBank/DDBJ whole genome shotgun (WGS) entry which is preliminary data.</text>
</comment>
<keyword evidence="3" id="KW-1185">Reference proteome</keyword>
<dbReference type="Gene3D" id="3.90.180.10">
    <property type="entry name" value="Medium-chain alcohol dehydrogenases, catalytic domain"/>
    <property type="match status" value="1"/>
</dbReference>
<dbReference type="EMBL" id="BAAAGS010000031">
    <property type="protein sequence ID" value="GAA0540520.1"/>
    <property type="molecule type" value="Genomic_DNA"/>
</dbReference>
<gene>
    <name evidence="2" type="ORF">GCM10009533_44520</name>
</gene>
<sequence length="108" mass="11558">MRSCDERAVLAIADGGRLATVRGWRGPAERGIQVHPVMVRNAATDTAGLDRLRAPGRGRRAQPPGRGGIPADQASEAHRLLEAGRVRGRLVLDFSWKTPSSEPAAAAW</sequence>
<dbReference type="Proteomes" id="UP001500729">
    <property type="component" value="Unassembled WGS sequence"/>
</dbReference>
<feature type="region of interest" description="Disordered" evidence="1">
    <location>
        <begin position="53"/>
        <end position="73"/>
    </location>
</feature>
<name>A0ABN1DDN3_SACER</name>
<organism evidence="2 3">
    <name type="scientific">Saccharopolyspora erythraea</name>
    <name type="common">Streptomyces erythraeus</name>
    <dbReference type="NCBI Taxonomy" id="1836"/>
    <lineage>
        <taxon>Bacteria</taxon>
        <taxon>Bacillati</taxon>
        <taxon>Actinomycetota</taxon>
        <taxon>Actinomycetes</taxon>
        <taxon>Pseudonocardiales</taxon>
        <taxon>Pseudonocardiaceae</taxon>
        <taxon>Saccharopolyspora</taxon>
    </lineage>
</organism>
<evidence type="ECO:0000313" key="2">
    <source>
        <dbReference type="EMBL" id="GAA0540520.1"/>
    </source>
</evidence>
<reference evidence="2 3" key="1">
    <citation type="journal article" date="2019" name="Int. J. Syst. Evol. Microbiol.">
        <title>The Global Catalogue of Microorganisms (GCM) 10K type strain sequencing project: providing services to taxonomists for standard genome sequencing and annotation.</title>
        <authorList>
            <consortium name="The Broad Institute Genomics Platform"/>
            <consortium name="The Broad Institute Genome Sequencing Center for Infectious Disease"/>
            <person name="Wu L."/>
            <person name="Ma J."/>
        </authorList>
    </citation>
    <scope>NUCLEOTIDE SEQUENCE [LARGE SCALE GENOMIC DNA]</scope>
    <source>
        <strain evidence="2 3">JCM 10303</strain>
    </source>
</reference>
<evidence type="ECO:0008006" key="4">
    <source>
        <dbReference type="Google" id="ProtNLM"/>
    </source>
</evidence>
<accession>A0ABN1DDN3</accession>
<protein>
    <recommendedName>
        <fullName evidence="4">Zinc-binding dehydrogenase</fullName>
    </recommendedName>
</protein>